<sequence>MKHRIAAGLLALAVTMGARPGLAQPAGWTPPEDIVIEATGGADGPVLSVKSVTLERGGYYRFDIGCTEDSDAAFSFGLQDFVADTHLRVLTAGGMEVYLQGMSFRKIQCDGPGGIRFSFYPMRKGIYEIPVTDQADETRRTILTVTVQ</sequence>
<proteinExistence type="predicted"/>
<evidence type="ECO:0000256" key="1">
    <source>
        <dbReference type="SAM" id="SignalP"/>
    </source>
</evidence>
<evidence type="ECO:0000313" key="2">
    <source>
        <dbReference type="EMBL" id="MBL3578746.1"/>
    </source>
</evidence>
<feature type="signal peptide" evidence="1">
    <location>
        <begin position="1"/>
        <end position="23"/>
    </location>
</feature>
<dbReference type="RefSeq" id="WP_081382320.1">
    <property type="nucleotide sequence ID" value="NZ_JAESIL010000043.1"/>
</dbReference>
<feature type="chain" id="PRO_5046542821" description="Secreted protein" evidence="1">
    <location>
        <begin position="24"/>
        <end position="148"/>
    </location>
</feature>
<protein>
    <recommendedName>
        <fullName evidence="4">Secreted protein</fullName>
    </recommendedName>
</protein>
<organism evidence="2 3">
    <name type="scientific">Rhodovulum visakhapatnamense</name>
    <dbReference type="NCBI Taxonomy" id="364297"/>
    <lineage>
        <taxon>Bacteria</taxon>
        <taxon>Pseudomonadati</taxon>
        <taxon>Pseudomonadota</taxon>
        <taxon>Alphaproteobacteria</taxon>
        <taxon>Rhodobacterales</taxon>
        <taxon>Paracoccaceae</taxon>
        <taxon>Rhodovulum</taxon>
    </lineage>
</organism>
<name>A0ABS1RJ61_9RHOB</name>
<reference evidence="3" key="1">
    <citation type="submission" date="2021-01" db="EMBL/GenBank/DDBJ databases">
        <title>Draft genomes of Rhodovulum sulfidophilum.</title>
        <authorList>
            <person name="Guzman M.S."/>
        </authorList>
    </citation>
    <scope>NUCLEOTIDE SEQUENCE [LARGE SCALE GENOMIC DNA]</scope>
    <source>
        <strain evidence="3">AB19</strain>
    </source>
</reference>
<comment type="caution">
    <text evidence="2">The sequence shown here is derived from an EMBL/GenBank/DDBJ whole genome shotgun (WGS) entry which is preliminary data.</text>
</comment>
<evidence type="ECO:0000313" key="3">
    <source>
        <dbReference type="Proteomes" id="UP000635853"/>
    </source>
</evidence>
<evidence type="ECO:0008006" key="4">
    <source>
        <dbReference type="Google" id="ProtNLM"/>
    </source>
</evidence>
<keyword evidence="1" id="KW-0732">Signal</keyword>
<gene>
    <name evidence="2" type="ORF">JMJ92_11370</name>
</gene>
<keyword evidence="3" id="KW-1185">Reference proteome</keyword>
<accession>A0ABS1RJ61</accession>
<dbReference type="Proteomes" id="UP000635853">
    <property type="component" value="Unassembled WGS sequence"/>
</dbReference>
<dbReference type="EMBL" id="JAESIL010000043">
    <property type="protein sequence ID" value="MBL3578746.1"/>
    <property type="molecule type" value="Genomic_DNA"/>
</dbReference>